<keyword evidence="1" id="KW-0472">Membrane</keyword>
<organism evidence="2 3">
    <name type="scientific">Candidatus Roizmanbacteria bacterium GW2011_GWA2_35_8</name>
    <dbReference type="NCBI Taxonomy" id="1618479"/>
    <lineage>
        <taxon>Bacteria</taxon>
        <taxon>Candidatus Roizmaniibacteriota</taxon>
    </lineage>
</organism>
<dbReference type="AlphaFoldDB" id="A0A0G0CZ40"/>
<reference evidence="2 3" key="1">
    <citation type="journal article" date="2015" name="Nature">
        <title>rRNA introns, odd ribosomes, and small enigmatic genomes across a large radiation of phyla.</title>
        <authorList>
            <person name="Brown C.T."/>
            <person name="Hug L.A."/>
            <person name="Thomas B.C."/>
            <person name="Sharon I."/>
            <person name="Castelle C.J."/>
            <person name="Singh A."/>
            <person name="Wilkins M.J."/>
            <person name="Williams K.H."/>
            <person name="Banfield J.F."/>
        </authorList>
    </citation>
    <scope>NUCLEOTIDE SEQUENCE [LARGE SCALE GENOMIC DNA]</scope>
</reference>
<keyword evidence="1" id="KW-1133">Transmembrane helix</keyword>
<name>A0A0G0CZ40_9BACT</name>
<gene>
    <name evidence="2" type="ORF">UR89_C0003G0014</name>
</gene>
<sequence length="249" mass="27116">MEDKHFLLNFVMFVAVIVISLFIIKIFDISYPLTITTTNKSTELAVVGEGKVEVSPDTAYVDAGITVDNRGTVAEVQTTVNSINNKIINALRDMGIEKADIKTSNYSVYPNYKYENNVNSINGYNGNATIQVKVRDAQIVSKVIETVTGAGANQIQGVRFSIDKPETYREEARDKAIDNAKEQANKMASNLGIKLGKIVNIIESSPNQQIYPVYSKASFAEGAGGGGGPTVEQGTQTITSVITLYFEKQ</sequence>
<evidence type="ECO:0000256" key="1">
    <source>
        <dbReference type="SAM" id="Phobius"/>
    </source>
</evidence>
<keyword evidence="1" id="KW-0812">Transmembrane</keyword>
<protein>
    <recommendedName>
        <fullName evidence="4">26 kDa periplasmic immunogenic protein</fullName>
    </recommendedName>
</protein>
<evidence type="ECO:0000313" key="3">
    <source>
        <dbReference type="Proteomes" id="UP000034536"/>
    </source>
</evidence>
<dbReference type="EMBL" id="LBQX01000003">
    <property type="protein sequence ID" value="KKP87284.1"/>
    <property type="molecule type" value="Genomic_DNA"/>
</dbReference>
<accession>A0A0G0CZ40</accession>
<evidence type="ECO:0008006" key="4">
    <source>
        <dbReference type="Google" id="ProtNLM"/>
    </source>
</evidence>
<dbReference type="InterPro" id="IPR007497">
    <property type="entry name" value="SIMPL/DUF541"/>
</dbReference>
<dbReference type="PANTHER" id="PTHR34387:SF1">
    <property type="entry name" value="PERIPLASMIC IMMUNOGENIC PROTEIN"/>
    <property type="match status" value="1"/>
</dbReference>
<dbReference type="Proteomes" id="UP000034536">
    <property type="component" value="Unassembled WGS sequence"/>
</dbReference>
<dbReference type="GO" id="GO:0006974">
    <property type="term" value="P:DNA damage response"/>
    <property type="evidence" value="ECO:0007669"/>
    <property type="project" value="TreeGrafter"/>
</dbReference>
<comment type="caution">
    <text evidence="2">The sequence shown here is derived from an EMBL/GenBank/DDBJ whole genome shotgun (WGS) entry which is preliminary data.</text>
</comment>
<feature type="transmembrane region" description="Helical" evidence="1">
    <location>
        <begin position="6"/>
        <end position="24"/>
    </location>
</feature>
<dbReference type="Pfam" id="PF04402">
    <property type="entry name" value="SIMPL"/>
    <property type="match status" value="1"/>
</dbReference>
<evidence type="ECO:0000313" key="2">
    <source>
        <dbReference type="EMBL" id="KKP87284.1"/>
    </source>
</evidence>
<dbReference type="PANTHER" id="PTHR34387">
    <property type="entry name" value="SLR1258 PROTEIN"/>
    <property type="match status" value="1"/>
</dbReference>
<proteinExistence type="predicted"/>
<dbReference type="Gene3D" id="3.30.70.2970">
    <property type="entry name" value="Protein of unknown function (DUF541), domain 2"/>
    <property type="match status" value="1"/>
</dbReference>
<dbReference type="InterPro" id="IPR052022">
    <property type="entry name" value="26kDa_periplasmic_antigen"/>
</dbReference>
<dbReference type="Gene3D" id="3.30.110.170">
    <property type="entry name" value="Protein of unknown function (DUF541), domain 1"/>
    <property type="match status" value="1"/>
</dbReference>